<keyword evidence="2" id="KW-0378">Hydrolase</keyword>
<keyword evidence="4" id="KW-0067">ATP-binding</keyword>
<evidence type="ECO:0000256" key="2">
    <source>
        <dbReference type="ARBA" id="ARBA00022801"/>
    </source>
</evidence>
<keyword evidence="1" id="KW-0547">Nucleotide-binding</keyword>
<dbReference type="InterPro" id="IPR027417">
    <property type="entry name" value="P-loop_NTPase"/>
</dbReference>
<proteinExistence type="predicted"/>
<dbReference type="Pfam" id="PF22590">
    <property type="entry name" value="Cas3-like_C_2"/>
    <property type="match status" value="1"/>
</dbReference>
<dbReference type="GO" id="GO:0016787">
    <property type="term" value="F:hydrolase activity"/>
    <property type="evidence" value="ECO:0007669"/>
    <property type="project" value="UniProtKB-KW"/>
</dbReference>
<dbReference type="GO" id="GO:0004386">
    <property type="term" value="F:helicase activity"/>
    <property type="evidence" value="ECO:0007669"/>
    <property type="project" value="UniProtKB-KW"/>
</dbReference>
<dbReference type="GO" id="GO:0005524">
    <property type="term" value="F:ATP binding"/>
    <property type="evidence" value="ECO:0007669"/>
    <property type="project" value="UniProtKB-KW"/>
</dbReference>
<reference evidence="7 8" key="1">
    <citation type="journal article" date="2019" name="Nat. Med.">
        <title>A library of human gut bacterial isolates paired with longitudinal multiomics data enables mechanistic microbiome research.</title>
        <authorList>
            <person name="Poyet M."/>
            <person name="Groussin M."/>
            <person name="Gibbons S.M."/>
            <person name="Avila-Pacheco J."/>
            <person name="Jiang X."/>
            <person name="Kearney S.M."/>
            <person name="Perrotta A.R."/>
            <person name="Berdy B."/>
            <person name="Zhao S."/>
            <person name="Lieberman T.D."/>
            <person name="Swanson P.K."/>
            <person name="Smith M."/>
            <person name="Roesemann S."/>
            <person name="Alexander J.E."/>
            <person name="Rich S.A."/>
            <person name="Livny J."/>
            <person name="Vlamakis H."/>
            <person name="Clish C."/>
            <person name="Bullock K."/>
            <person name="Deik A."/>
            <person name="Scott J."/>
            <person name="Pierce K.A."/>
            <person name="Xavier R.J."/>
            <person name="Alm E.J."/>
        </authorList>
    </citation>
    <scope>NUCLEOTIDE SEQUENCE [LARGE SCALE GENOMIC DNA]</scope>
    <source>
        <strain evidence="7 8">BIOML-A12</strain>
    </source>
</reference>
<keyword evidence="5" id="KW-0051">Antiviral defense</keyword>
<keyword evidence="3" id="KW-0347">Helicase</keyword>
<dbReference type="EMBL" id="WWVF01000040">
    <property type="protein sequence ID" value="MZS90522.1"/>
    <property type="molecule type" value="Genomic_DNA"/>
</dbReference>
<evidence type="ECO:0000256" key="4">
    <source>
        <dbReference type="ARBA" id="ARBA00022840"/>
    </source>
</evidence>
<dbReference type="GO" id="GO:0051607">
    <property type="term" value="P:defense response to virus"/>
    <property type="evidence" value="ECO:0007669"/>
    <property type="project" value="UniProtKB-KW"/>
</dbReference>
<dbReference type="SMART" id="SM00490">
    <property type="entry name" value="HELICc"/>
    <property type="match status" value="1"/>
</dbReference>
<dbReference type="Gene3D" id="3.40.50.300">
    <property type="entry name" value="P-loop containing nucleotide triphosphate hydrolases"/>
    <property type="match status" value="2"/>
</dbReference>
<evidence type="ECO:0000256" key="5">
    <source>
        <dbReference type="ARBA" id="ARBA00023118"/>
    </source>
</evidence>
<sequence>MVNSLVPMKEEKDEYEDKTKKFYQKVLLDRQFLNYPIVLSTHVTWFKTLFGHEKEDVFAFHQLCNSVIVLDEIQSYKNALWSEIITFLKGYAKLLNMKIIIMSATLPNLEALTDDKEDAVNLIPQKESYFKHPVFAERVIPDYSLLKQKMTLEILCEHVQKQVLRKKKILIEFISKKSAEKFYGMLTDTEIDCETLFMSGDSSIWERQKIIEKLSKLKSVILVATQVIEAGVDIDMDIGYKDCSKLDSEEQFMGRINRSCKGEGIVYFFNLDSARMVYKDGDIRVDTEFTVMKTDMQEILRTKNFSDYYGEILEIERNNKKSENENNIVHFFKKEVGQLAYPKVSDKMHLIDEQREMMNVFLSRTLTLSATEKICGDEIWQEYESLLHDQSMDYSEQRVRLHEIKCKMKMFVYQIEKGNTFAWDEYEAIGDIYFIKDGDSYFENGVLNREKFGTGGEMFF</sequence>
<feature type="domain" description="Helicase C-terminal" evidence="6">
    <location>
        <begin position="151"/>
        <end position="316"/>
    </location>
</feature>
<evidence type="ECO:0000256" key="3">
    <source>
        <dbReference type="ARBA" id="ARBA00022806"/>
    </source>
</evidence>
<accession>A0A6L8XXD5</accession>
<dbReference type="AlphaFoldDB" id="A0A6L8XXD5"/>
<dbReference type="SUPFAM" id="SSF52540">
    <property type="entry name" value="P-loop containing nucleoside triphosphate hydrolases"/>
    <property type="match status" value="1"/>
</dbReference>
<evidence type="ECO:0000259" key="6">
    <source>
        <dbReference type="PROSITE" id="PS51194"/>
    </source>
</evidence>
<dbReference type="Proteomes" id="UP000477156">
    <property type="component" value="Unassembled WGS sequence"/>
</dbReference>
<dbReference type="InterPro" id="IPR054712">
    <property type="entry name" value="Cas3-like_dom"/>
</dbReference>
<evidence type="ECO:0000256" key="1">
    <source>
        <dbReference type="ARBA" id="ARBA00022741"/>
    </source>
</evidence>
<dbReference type="RefSeq" id="WP_161276497.1">
    <property type="nucleotide sequence ID" value="NZ_JADNBV010000025.1"/>
</dbReference>
<gene>
    <name evidence="7" type="ORF">GT712_15965</name>
</gene>
<comment type="caution">
    <text evidence="7">The sequence shown here is derived from an EMBL/GenBank/DDBJ whole genome shotgun (WGS) entry which is preliminary data.</text>
</comment>
<evidence type="ECO:0000313" key="7">
    <source>
        <dbReference type="EMBL" id="MZS90522.1"/>
    </source>
</evidence>
<dbReference type="PROSITE" id="PS51194">
    <property type="entry name" value="HELICASE_CTER"/>
    <property type="match status" value="1"/>
</dbReference>
<organism evidence="7 8">
    <name type="scientific">Blautia wexlerae</name>
    <dbReference type="NCBI Taxonomy" id="418240"/>
    <lineage>
        <taxon>Bacteria</taxon>
        <taxon>Bacillati</taxon>
        <taxon>Bacillota</taxon>
        <taxon>Clostridia</taxon>
        <taxon>Lachnospirales</taxon>
        <taxon>Lachnospiraceae</taxon>
        <taxon>Blautia</taxon>
    </lineage>
</organism>
<dbReference type="InterPro" id="IPR001650">
    <property type="entry name" value="Helicase_C-like"/>
</dbReference>
<evidence type="ECO:0000313" key="8">
    <source>
        <dbReference type="Proteomes" id="UP000477156"/>
    </source>
</evidence>
<protein>
    <recommendedName>
        <fullName evidence="6">Helicase C-terminal domain-containing protein</fullName>
    </recommendedName>
</protein>
<name>A0A6L8XXD5_9FIRM</name>